<dbReference type="CDD" id="cd14718">
    <property type="entry name" value="bZIP_Maf_large"/>
    <property type="match status" value="1"/>
</dbReference>
<organism evidence="7 8">
    <name type="scientific">Ridgeia piscesae</name>
    <name type="common">Tubeworm</name>
    <dbReference type="NCBI Taxonomy" id="27915"/>
    <lineage>
        <taxon>Eukaryota</taxon>
        <taxon>Metazoa</taxon>
        <taxon>Spiralia</taxon>
        <taxon>Lophotrochozoa</taxon>
        <taxon>Annelida</taxon>
        <taxon>Polychaeta</taxon>
        <taxon>Sedentaria</taxon>
        <taxon>Canalipalpata</taxon>
        <taxon>Sabellida</taxon>
        <taxon>Siboglinidae</taxon>
        <taxon>Ridgeia</taxon>
    </lineage>
</organism>
<keyword evidence="4" id="KW-0175">Coiled coil</keyword>
<dbReference type="InterPro" id="IPR004827">
    <property type="entry name" value="bZIP"/>
</dbReference>
<dbReference type="InterPro" id="IPR024874">
    <property type="entry name" value="Transcription_factor_Maf_fam"/>
</dbReference>
<keyword evidence="2" id="KW-0238">DNA-binding</keyword>
<dbReference type="SMART" id="SM00338">
    <property type="entry name" value="BRLZ"/>
    <property type="match status" value="1"/>
</dbReference>
<name>A0AAD9PDT5_RIDPI</name>
<proteinExistence type="predicted"/>
<feature type="region of interest" description="Disordered" evidence="5">
    <location>
        <begin position="168"/>
        <end position="188"/>
    </location>
</feature>
<gene>
    <name evidence="7" type="ORF">NP493_18g02007</name>
</gene>
<dbReference type="Proteomes" id="UP001209878">
    <property type="component" value="Unassembled WGS sequence"/>
</dbReference>
<keyword evidence="8" id="KW-1185">Reference proteome</keyword>
<dbReference type="Gene3D" id="1.20.5.170">
    <property type="match status" value="1"/>
</dbReference>
<dbReference type="EMBL" id="JAODUO010000018">
    <property type="protein sequence ID" value="KAK2193006.1"/>
    <property type="molecule type" value="Genomic_DNA"/>
</dbReference>
<dbReference type="InterPro" id="IPR046347">
    <property type="entry name" value="bZIP_sf"/>
</dbReference>
<reference evidence="7" key="1">
    <citation type="journal article" date="2023" name="Mol. Biol. Evol.">
        <title>Third-Generation Sequencing Reveals the Adaptive Role of the Epigenome in Three Deep-Sea Polychaetes.</title>
        <authorList>
            <person name="Perez M."/>
            <person name="Aroh O."/>
            <person name="Sun Y."/>
            <person name="Lan Y."/>
            <person name="Juniper S.K."/>
            <person name="Young C.R."/>
            <person name="Angers B."/>
            <person name="Qian P.Y."/>
        </authorList>
    </citation>
    <scope>NUCLEOTIDE SEQUENCE</scope>
    <source>
        <strain evidence="7">R07B-5</strain>
    </source>
</reference>
<keyword evidence="3" id="KW-0804">Transcription</keyword>
<evidence type="ECO:0000256" key="2">
    <source>
        <dbReference type="ARBA" id="ARBA00023125"/>
    </source>
</evidence>
<dbReference type="SUPFAM" id="SSF47454">
    <property type="entry name" value="A DNA-binding domain in eukaryotic transcription factors"/>
    <property type="match status" value="1"/>
</dbReference>
<evidence type="ECO:0000313" key="7">
    <source>
        <dbReference type="EMBL" id="KAK2193006.1"/>
    </source>
</evidence>
<evidence type="ECO:0000256" key="4">
    <source>
        <dbReference type="SAM" id="Coils"/>
    </source>
</evidence>
<accession>A0AAD9PDT5</accession>
<evidence type="ECO:0000256" key="5">
    <source>
        <dbReference type="SAM" id="MobiDB-lite"/>
    </source>
</evidence>
<dbReference type="SUPFAM" id="SSF57959">
    <property type="entry name" value="Leucine zipper domain"/>
    <property type="match status" value="1"/>
</dbReference>
<dbReference type="InterPro" id="IPR004826">
    <property type="entry name" value="bZIP_Maf"/>
</dbReference>
<dbReference type="Pfam" id="PF03131">
    <property type="entry name" value="bZIP_Maf"/>
    <property type="match status" value="1"/>
</dbReference>
<evidence type="ECO:0000259" key="6">
    <source>
        <dbReference type="SMART" id="SM00338"/>
    </source>
</evidence>
<feature type="compositionally biased region" description="Low complexity" evidence="5">
    <location>
        <begin position="173"/>
        <end position="188"/>
    </location>
</feature>
<feature type="coiled-coil region" evidence="4">
    <location>
        <begin position="264"/>
        <end position="291"/>
    </location>
</feature>
<sequence length="302" mass="33702">MTERPELEARHNVNVVGDSREVSSSGKLLDWDNMDWYVMDLVDTLKSEADNRTSMVPMLESVLSDFDNNRTSMPPASVCGAGGVPVPVAVNDPVPTVNARPLSPLMFVDSEPDSQSPVLAETTMWTPSPDYKTPSRTLTYQISRGCRNRNSPIDIYNVDVPAPDSANTGVAEPTVSAPVVDSTTTTPVPVVDITSEPPSPCDLDEPSEPGAPCDSELVRLSVRELNRRLRGWSPEAVKRLKQRRRTLKNRGYAQNCRTKRLEHHSHLETEINDLRDTLTQVTKERDHYKMKYHALLNLNSRL</sequence>
<dbReference type="PANTHER" id="PTHR10129">
    <property type="entry name" value="TRANSCRIPTION FACTOR MAF"/>
    <property type="match status" value="1"/>
</dbReference>
<dbReference type="GO" id="GO:0000978">
    <property type="term" value="F:RNA polymerase II cis-regulatory region sequence-specific DNA binding"/>
    <property type="evidence" value="ECO:0007669"/>
    <property type="project" value="TreeGrafter"/>
</dbReference>
<comment type="caution">
    <text evidence="7">The sequence shown here is derived from an EMBL/GenBank/DDBJ whole genome shotgun (WGS) entry which is preliminary data.</text>
</comment>
<keyword evidence="1" id="KW-0805">Transcription regulation</keyword>
<dbReference type="PANTHER" id="PTHR10129:SF48">
    <property type="entry name" value="MAF-S, ISOFORM B"/>
    <property type="match status" value="1"/>
</dbReference>
<evidence type="ECO:0000256" key="3">
    <source>
        <dbReference type="ARBA" id="ARBA00023163"/>
    </source>
</evidence>
<feature type="domain" description="BZIP" evidence="6">
    <location>
        <begin position="237"/>
        <end position="301"/>
    </location>
</feature>
<evidence type="ECO:0000256" key="1">
    <source>
        <dbReference type="ARBA" id="ARBA00023015"/>
    </source>
</evidence>
<dbReference type="AlphaFoldDB" id="A0AAD9PDT5"/>
<dbReference type="GO" id="GO:0005634">
    <property type="term" value="C:nucleus"/>
    <property type="evidence" value="ECO:0007669"/>
    <property type="project" value="TreeGrafter"/>
</dbReference>
<dbReference type="InterPro" id="IPR008917">
    <property type="entry name" value="TF_DNA-bd_sf"/>
</dbReference>
<protein>
    <recommendedName>
        <fullName evidence="6">BZIP domain-containing protein</fullName>
    </recommendedName>
</protein>
<evidence type="ECO:0000313" key="8">
    <source>
        <dbReference type="Proteomes" id="UP001209878"/>
    </source>
</evidence>
<dbReference type="GO" id="GO:0000981">
    <property type="term" value="F:DNA-binding transcription factor activity, RNA polymerase II-specific"/>
    <property type="evidence" value="ECO:0007669"/>
    <property type="project" value="TreeGrafter"/>
</dbReference>